<evidence type="ECO:0000259" key="1">
    <source>
        <dbReference type="Pfam" id="PF00149"/>
    </source>
</evidence>
<proteinExistence type="predicted"/>
<dbReference type="Pfam" id="PF00149">
    <property type="entry name" value="Metallophos"/>
    <property type="match status" value="1"/>
</dbReference>
<dbReference type="InterPro" id="IPR029052">
    <property type="entry name" value="Metallo-depent_PP-like"/>
</dbReference>
<feature type="domain" description="Calcineurin-like phosphoesterase" evidence="1">
    <location>
        <begin position="95"/>
        <end position="263"/>
    </location>
</feature>
<dbReference type="SUPFAM" id="SSF56300">
    <property type="entry name" value="Metallo-dependent phosphatases"/>
    <property type="match status" value="1"/>
</dbReference>
<dbReference type="Gene3D" id="3.60.21.10">
    <property type="match status" value="1"/>
</dbReference>
<organism evidence="2 3">
    <name type="scientific">Paenibacillus lutimineralis</name>
    <dbReference type="NCBI Taxonomy" id="2707005"/>
    <lineage>
        <taxon>Bacteria</taxon>
        <taxon>Bacillati</taxon>
        <taxon>Bacillota</taxon>
        <taxon>Bacilli</taxon>
        <taxon>Bacillales</taxon>
        <taxon>Paenibacillaceae</taxon>
        <taxon>Paenibacillus</taxon>
    </lineage>
</organism>
<accession>A0A3S9V0N0</accession>
<gene>
    <name evidence="2" type="ORF">EI981_16610</name>
</gene>
<reference evidence="3" key="1">
    <citation type="submission" date="2018-12" db="EMBL/GenBank/DDBJ databases">
        <title>Complete genome sequence of Paenibacillus sp. MBLB1234.</title>
        <authorList>
            <person name="Nam Y.-D."/>
            <person name="Kang J."/>
            <person name="Chung W.-H."/>
            <person name="Park Y.S."/>
        </authorList>
    </citation>
    <scope>NUCLEOTIDE SEQUENCE [LARGE SCALE GENOMIC DNA]</scope>
    <source>
        <strain evidence="3">MBLB1234</strain>
    </source>
</reference>
<evidence type="ECO:0000313" key="3">
    <source>
        <dbReference type="Proteomes" id="UP000270678"/>
    </source>
</evidence>
<name>A0A3S9V0N0_9BACL</name>
<dbReference type="Proteomes" id="UP000270678">
    <property type="component" value="Chromosome"/>
</dbReference>
<dbReference type="KEGG" id="plut:EI981_16610"/>
<sequence length="292" mass="31784">MKKHSKRSLQIVDIAREPLERIPYITAASRGAGISYEWLPIYWGEMIGLPEEWDALVIASDLQGIAGHSSVEGQEANQVVESARGAQKLLGEELAEMLALLLQIHLPDLDPAKVMVCLCGDLFTDLARRGASGDPLPVWRAFRKYFGFVTGVTGNHDLLTKAGIDELSSTAGIHFFSDVDKFTYGGLTIAGLGGIIGRTDKPNRIAEADYLETLRRLVRQGPDILLLHESPKIEAHGLPGNPDIFEELEGAPVPLVCCGHIHWEQGLAELDDGPQVLNADGRAYIFTAAVLD</sequence>
<dbReference type="GO" id="GO:0016787">
    <property type="term" value="F:hydrolase activity"/>
    <property type="evidence" value="ECO:0007669"/>
    <property type="project" value="InterPro"/>
</dbReference>
<dbReference type="AlphaFoldDB" id="A0A3S9V0N0"/>
<dbReference type="RefSeq" id="WP_126999987.1">
    <property type="nucleotide sequence ID" value="NZ_CP034346.1"/>
</dbReference>
<dbReference type="InterPro" id="IPR004843">
    <property type="entry name" value="Calcineurin-like_PHP"/>
</dbReference>
<dbReference type="CDD" id="cd00838">
    <property type="entry name" value="MPP_superfamily"/>
    <property type="match status" value="1"/>
</dbReference>
<evidence type="ECO:0000313" key="2">
    <source>
        <dbReference type="EMBL" id="AZS15897.1"/>
    </source>
</evidence>
<dbReference type="OrthoDB" id="2729229at2"/>
<dbReference type="EMBL" id="CP034346">
    <property type="protein sequence ID" value="AZS15897.1"/>
    <property type="molecule type" value="Genomic_DNA"/>
</dbReference>
<protein>
    <submittedName>
        <fullName evidence="2">Metallophosphoesterase</fullName>
    </submittedName>
</protein>
<keyword evidence="3" id="KW-1185">Reference proteome</keyword>